<evidence type="ECO:0000256" key="7">
    <source>
        <dbReference type="SAM" id="Phobius"/>
    </source>
</evidence>
<dbReference type="AlphaFoldDB" id="I2H7F5"/>
<dbReference type="OMA" id="KLMVMNH"/>
<evidence type="ECO:0000256" key="1">
    <source>
        <dbReference type="ARBA" id="ARBA00004273"/>
    </source>
</evidence>
<feature type="domain" description="J" evidence="8">
    <location>
        <begin position="83"/>
        <end position="141"/>
    </location>
</feature>
<dbReference type="Gene3D" id="1.10.287.110">
    <property type="entry name" value="DnaJ domain"/>
    <property type="match status" value="1"/>
</dbReference>
<dbReference type="STRING" id="1071380.I2H7F5"/>
<keyword evidence="3" id="KW-0811">Translocation</keyword>
<dbReference type="FunCoup" id="I2H7F5">
    <property type="interactions" value="92"/>
</dbReference>
<dbReference type="GO" id="GO:0001405">
    <property type="term" value="C:PAM complex, Tim23 associated import motor"/>
    <property type="evidence" value="ECO:0007669"/>
    <property type="project" value="EnsemblFungi"/>
</dbReference>
<dbReference type="GeneID" id="14497464"/>
<dbReference type="GO" id="GO:0030150">
    <property type="term" value="P:protein import into mitochondrial matrix"/>
    <property type="evidence" value="ECO:0007669"/>
    <property type="project" value="EnsemblFungi"/>
</dbReference>
<keyword evidence="4" id="KW-0496">Mitochondrion</keyword>
<dbReference type="OrthoDB" id="240298at2759"/>
<sequence length="144" mass="16319">MVLPIIIGTGVTILSITIKCGLSAWVRYKSLSPQGIAILNNIKIMELPQFYNDYRFISSRLNPKVRQDLDIYMGGFGYQMTEKEALLILNIKPNEVNVLNQDLLKKKHRLAIVSNHPDRGGSPYLALKINEAKEILKESPLLRN</sequence>
<evidence type="ECO:0000313" key="9">
    <source>
        <dbReference type="EMBL" id="CCH62307.1"/>
    </source>
</evidence>
<dbReference type="Proteomes" id="UP000002866">
    <property type="component" value="Chromosome 8"/>
</dbReference>
<reference evidence="9 10" key="1">
    <citation type="journal article" date="2011" name="Proc. Natl. Acad. Sci. U.S.A.">
        <title>Evolutionary erosion of yeast sex chromosomes by mating-type switching accidents.</title>
        <authorList>
            <person name="Gordon J.L."/>
            <person name="Armisen D."/>
            <person name="Proux-Wera E."/>
            <person name="Oheigeartaigh S.S."/>
            <person name="Byrne K.P."/>
            <person name="Wolfe K.H."/>
        </authorList>
    </citation>
    <scope>NUCLEOTIDE SEQUENCE [LARGE SCALE GENOMIC DNA]</scope>
    <source>
        <strain evidence="10">ATCC 34711 / CBS 6284 / DSM 70876 / NBRC 10599 / NRRL Y-10934 / UCD 77-7</strain>
    </source>
</reference>
<dbReference type="InParanoid" id="I2H7F5"/>
<evidence type="ECO:0000313" key="10">
    <source>
        <dbReference type="Proteomes" id="UP000002866"/>
    </source>
</evidence>
<evidence type="ECO:0000256" key="4">
    <source>
        <dbReference type="ARBA" id="ARBA00023128"/>
    </source>
</evidence>
<organism evidence="9 10">
    <name type="scientific">Henningerozyma blattae (strain ATCC 34711 / CBS 6284 / DSM 70876 / NBRC 10599 / NRRL Y-10934 / UCD 77-7)</name>
    <name type="common">Yeast</name>
    <name type="synonym">Tetrapisispora blattae</name>
    <dbReference type="NCBI Taxonomy" id="1071380"/>
    <lineage>
        <taxon>Eukaryota</taxon>
        <taxon>Fungi</taxon>
        <taxon>Dikarya</taxon>
        <taxon>Ascomycota</taxon>
        <taxon>Saccharomycotina</taxon>
        <taxon>Saccharomycetes</taxon>
        <taxon>Saccharomycetales</taxon>
        <taxon>Saccharomycetaceae</taxon>
        <taxon>Henningerozyma</taxon>
    </lineage>
</organism>
<keyword evidence="10" id="KW-1185">Reference proteome</keyword>
<feature type="transmembrane region" description="Helical" evidence="7">
    <location>
        <begin position="6"/>
        <end position="26"/>
    </location>
</feature>
<evidence type="ECO:0000259" key="8">
    <source>
        <dbReference type="SMART" id="SM00271"/>
    </source>
</evidence>
<dbReference type="PANTHER" id="PTHR12763:SF29">
    <property type="entry name" value="MITOCHONDRIAL DNAJ HOMOLOG 2"/>
    <property type="match status" value="1"/>
</dbReference>
<proteinExistence type="predicted"/>
<accession>I2H7F5</accession>
<dbReference type="PANTHER" id="PTHR12763">
    <property type="match status" value="1"/>
</dbReference>
<keyword evidence="5 7" id="KW-0472">Membrane</keyword>
<dbReference type="HOGENOM" id="CLU_017633_13_4_1"/>
<comment type="subcellular location">
    <subcellularLocation>
        <location evidence="1">Mitochondrion inner membrane</location>
    </subcellularLocation>
</comment>
<dbReference type="InterPro" id="IPR001623">
    <property type="entry name" value="DnaJ_domain"/>
</dbReference>
<keyword evidence="3" id="KW-0653">Protein transport</keyword>
<dbReference type="KEGG" id="tbl:TBLA_0H00140"/>
<evidence type="ECO:0000256" key="3">
    <source>
        <dbReference type="ARBA" id="ARBA00023010"/>
    </source>
</evidence>
<dbReference type="SUPFAM" id="SSF46565">
    <property type="entry name" value="Chaperone J-domain"/>
    <property type="match status" value="1"/>
</dbReference>
<dbReference type="EMBL" id="HE806323">
    <property type="protein sequence ID" value="CCH62307.1"/>
    <property type="molecule type" value="Genomic_DNA"/>
</dbReference>
<keyword evidence="6" id="KW-0143">Chaperone</keyword>
<keyword evidence="7" id="KW-1133">Transmembrane helix</keyword>
<evidence type="ECO:0000256" key="6">
    <source>
        <dbReference type="ARBA" id="ARBA00023186"/>
    </source>
</evidence>
<evidence type="ECO:0000256" key="2">
    <source>
        <dbReference type="ARBA" id="ARBA00022792"/>
    </source>
</evidence>
<gene>
    <name evidence="9" type="primary">TBLA0H00140</name>
    <name evidence="9" type="ORF">TBLA_0H00140</name>
</gene>
<dbReference type="FunFam" id="1.10.287.110:FF:000001">
    <property type="entry name" value="Import inner membrane translocase subunit tim14"/>
    <property type="match status" value="1"/>
</dbReference>
<protein>
    <recommendedName>
        <fullName evidence="8">J domain-containing protein</fullName>
    </recommendedName>
</protein>
<name>I2H7F5_HENB6</name>
<keyword evidence="3" id="KW-0813">Transport</keyword>
<keyword evidence="2" id="KW-0999">Mitochondrion inner membrane</keyword>
<dbReference type="GO" id="GO:0001671">
    <property type="term" value="F:ATPase activator activity"/>
    <property type="evidence" value="ECO:0007669"/>
    <property type="project" value="EnsemblFungi"/>
</dbReference>
<keyword evidence="7" id="KW-0812">Transmembrane</keyword>
<dbReference type="eggNOG" id="KOG0723">
    <property type="taxonomic scope" value="Eukaryota"/>
</dbReference>
<dbReference type="InterPro" id="IPR036869">
    <property type="entry name" value="J_dom_sf"/>
</dbReference>
<dbReference type="SMART" id="SM00271">
    <property type="entry name" value="DnaJ"/>
    <property type="match status" value="1"/>
</dbReference>
<evidence type="ECO:0000256" key="5">
    <source>
        <dbReference type="ARBA" id="ARBA00023136"/>
    </source>
</evidence>
<dbReference type="RefSeq" id="XP_004181826.1">
    <property type="nucleotide sequence ID" value="XM_004181778.1"/>
</dbReference>